<evidence type="ECO:0000256" key="12">
    <source>
        <dbReference type="ARBA" id="ARBA00023136"/>
    </source>
</evidence>
<dbReference type="OrthoDB" id="9813737at2"/>
<dbReference type="AlphaFoldDB" id="A0A1V6KL40"/>
<keyword evidence="12 15" id="KW-0472">Membrane</keyword>
<dbReference type="Proteomes" id="UP000188543">
    <property type="component" value="Unassembled WGS sequence"/>
</dbReference>
<comment type="similarity">
    <text evidence="2">Belongs to the MerT family.</text>
</comment>
<evidence type="ECO:0000256" key="1">
    <source>
        <dbReference type="ARBA" id="ARBA00004429"/>
    </source>
</evidence>
<evidence type="ECO:0000256" key="9">
    <source>
        <dbReference type="ARBA" id="ARBA00022723"/>
    </source>
</evidence>
<dbReference type="Gene3D" id="1.10.287.910">
    <property type="entry name" value="bacterial mercury transporter, merf"/>
    <property type="match status" value="1"/>
</dbReference>
<accession>A0A1V6KL40</accession>
<keyword evidence="10" id="KW-0476">Mercury</keyword>
<keyword evidence="9" id="KW-0479">Metal-binding</keyword>
<evidence type="ECO:0000313" key="16">
    <source>
        <dbReference type="EMBL" id="MCW3717458.1"/>
    </source>
</evidence>
<comment type="function">
    <text evidence="14">Involved in mercury resistance. Probably transfers a mercuric ion from the periplasmic Hg(2+)-binding protein MerP to the cytoplasmic mercuric reductase MerA.</text>
</comment>
<gene>
    <name evidence="16" type="primary">merT</name>
    <name evidence="17" type="ORF">A8E72_04175</name>
    <name evidence="16" type="ORF">UE95_039940</name>
</gene>
<keyword evidence="7" id="KW-0997">Cell inner membrane</keyword>
<keyword evidence="6" id="KW-1003">Cell membrane</keyword>
<evidence type="ECO:0000256" key="8">
    <source>
        <dbReference type="ARBA" id="ARBA00022692"/>
    </source>
</evidence>
<organism evidence="17 18">
    <name type="scientific">Burkholderia cenocepacia</name>
    <dbReference type="NCBI Taxonomy" id="95486"/>
    <lineage>
        <taxon>Bacteria</taxon>
        <taxon>Pseudomonadati</taxon>
        <taxon>Pseudomonadota</taxon>
        <taxon>Betaproteobacteria</taxon>
        <taxon>Burkholderiales</taxon>
        <taxon>Burkholderiaceae</taxon>
        <taxon>Burkholderia</taxon>
        <taxon>Burkholderia cepacia complex</taxon>
    </lineage>
</organism>
<evidence type="ECO:0000256" key="14">
    <source>
        <dbReference type="ARBA" id="ARBA00045720"/>
    </source>
</evidence>
<dbReference type="GO" id="GO:0005886">
    <property type="term" value="C:plasma membrane"/>
    <property type="evidence" value="ECO:0007669"/>
    <property type="project" value="UniProtKB-SubCell"/>
</dbReference>
<dbReference type="GO" id="GO:0046872">
    <property type="term" value="F:metal ion binding"/>
    <property type="evidence" value="ECO:0007669"/>
    <property type="project" value="UniProtKB-KW"/>
</dbReference>
<keyword evidence="4" id="KW-0813">Transport</keyword>
<keyword evidence="11 15" id="KW-1133">Transmembrane helix</keyword>
<name>A0A1V6KL40_9BURK</name>
<comment type="caution">
    <text evidence="17">The sequence shown here is derived from an EMBL/GenBank/DDBJ whole genome shotgun (WGS) entry which is preliminary data.</text>
</comment>
<evidence type="ECO:0000256" key="2">
    <source>
        <dbReference type="ARBA" id="ARBA00008224"/>
    </source>
</evidence>
<evidence type="ECO:0000256" key="13">
    <source>
        <dbReference type="ARBA" id="ARBA00030934"/>
    </source>
</evidence>
<evidence type="ECO:0000313" key="18">
    <source>
        <dbReference type="Proteomes" id="UP000188543"/>
    </source>
</evidence>
<evidence type="ECO:0000313" key="19">
    <source>
        <dbReference type="Proteomes" id="UP000191686"/>
    </source>
</evidence>
<dbReference type="EMBL" id="JYMX02000074">
    <property type="protein sequence ID" value="MCW3717458.1"/>
    <property type="molecule type" value="Genomic_DNA"/>
</dbReference>
<dbReference type="GO" id="GO:0015097">
    <property type="term" value="F:mercury ion transmembrane transporter activity"/>
    <property type="evidence" value="ECO:0007669"/>
    <property type="project" value="InterPro"/>
</dbReference>
<sequence>MAEQQNGRGALAAGGLAAILASTCCLGPLVLVALGVSGAWIGNLTLLEPWRPAFIGVALVALFFAGRRIFRPVAVCRPGEVCAIPQVRAAYKLIFWIVVALVLIAVGFPYVLPLFY</sequence>
<feature type="transmembrane region" description="Helical" evidence="15">
    <location>
        <begin position="12"/>
        <end position="41"/>
    </location>
</feature>
<evidence type="ECO:0000256" key="15">
    <source>
        <dbReference type="SAM" id="Phobius"/>
    </source>
</evidence>
<feature type="transmembrane region" description="Helical" evidence="15">
    <location>
        <begin position="53"/>
        <end position="70"/>
    </location>
</feature>
<evidence type="ECO:0000256" key="5">
    <source>
        <dbReference type="ARBA" id="ARBA00022466"/>
    </source>
</evidence>
<evidence type="ECO:0000256" key="3">
    <source>
        <dbReference type="ARBA" id="ARBA00017053"/>
    </source>
</evidence>
<dbReference type="RefSeq" id="WP_027813559.1">
    <property type="nucleotide sequence ID" value="NZ_CADETL010000036.1"/>
</dbReference>
<dbReference type="Pfam" id="PF02411">
    <property type="entry name" value="MerT"/>
    <property type="match status" value="1"/>
</dbReference>
<dbReference type="EMBL" id="MUTJ01000015">
    <property type="protein sequence ID" value="ONU92168.1"/>
    <property type="molecule type" value="Genomic_DNA"/>
</dbReference>
<protein>
    <recommendedName>
        <fullName evidence="3">Mercuric transport protein MerT</fullName>
    </recommendedName>
    <alternativeName>
        <fullName evidence="13">Mercury ion transport protein</fullName>
    </alternativeName>
</protein>
<evidence type="ECO:0000256" key="10">
    <source>
        <dbReference type="ARBA" id="ARBA00022914"/>
    </source>
</evidence>
<feature type="transmembrane region" description="Helical" evidence="15">
    <location>
        <begin position="90"/>
        <end position="112"/>
    </location>
</feature>
<evidence type="ECO:0000256" key="4">
    <source>
        <dbReference type="ARBA" id="ARBA00022448"/>
    </source>
</evidence>
<reference evidence="17 18" key="2">
    <citation type="submission" date="2016-08" db="EMBL/GenBank/DDBJ databases">
        <authorList>
            <person name="Seilhamer J.J."/>
        </authorList>
    </citation>
    <scope>NUCLEOTIDE SEQUENCE [LARGE SCALE GENOMIC DNA]</scope>
    <source>
        <strain evidence="17 18">VC14762</strain>
    </source>
</reference>
<reference evidence="16 19" key="4">
    <citation type="journal article" date="2017" name="Front. Microbiol.">
        <title>Genomics Reveals a Unique Clone of Burkholderia cenocepacia Harboring an Actively Excising Novel Genomic Island.</title>
        <authorList>
            <person name="Patil P.P."/>
            <person name="Mali S."/>
            <person name="Midha S."/>
            <person name="Gautam V."/>
            <person name="Dash L."/>
            <person name="Kumar S."/>
            <person name="Shastri J."/>
            <person name="Singhal L."/>
            <person name="Patil P.B."/>
        </authorList>
    </citation>
    <scope>NUCLEOTIDE SEQUENCE [LARGE SCALE GENOMIC DNA]</scope>
    <source>
        <strain evidence="16 19">BC-19</strain>
    </source>
</reference>
<evidence type="ECO:0000256" key="6">
    <source>
        <dbReference type="ARBA" id="ARBA00022475"/>
    </source>
</evidence>
<proteinExistence type="inferred from homology"/>
<dbReference type="NCBIfam" id="NF010314">
    <property type="entry name" value="PRK13751.2"/>
    <property type="match status" value="1"/>
</dbReference>
<keyword evidence="8 15" id="KW-0812">Transmembrane</keyword>
<evidence type="ECO:0000256" key="11">
    <source>
        <dbReference type="ARBA" id="ARBA00022989"/>
    </source>
</evidence>
<dbReference type="InterPro" id="IPR003457">
    <property type="entry name" value="Transprt_MerT"/>
</dbReference>
<comment type="subcellular location">
    <subcellularLocation>
        <location evidence="1">Cell inner membrane</location>
        <topology evidence="1">Multi-pass membrane protein</topology>
    </subcellularLocation>
</comment>
<reference evidence="16" key="1">
    <citation type="submission" date="2015-02" db="EMBL/GenBank/DDBJ databases">
        <authorList>
            <person name="Patil P.P."/>
            <person name="Midha S."/>
            <person name="Mali S."/>
            <person name="Gautam V."/>
            <person name="Dash L."/>
            <person name="Kumar S."/>
            <person name="Shastri J."/>
            <person name="Singhal L."/>
            <person name="Patil P.B."/>
        </authorList>
    </citation>
    <scope>NUCLEOTIDE SEQUENCE</scope>
    <source>
        <strain evidence="16">BC-19</strain>
    </source>
</reference>
<dbReference type="Proteomes" id="UP000191686">
    <property type="component" value="Unassembled WGS sequence"/>
</dbReference>
<reference evidence="16" key="5">
    <citation type="submission" date="2021-09" db="EMBL/GenBank/DDBJ databases">
        <authorList>
            <person name="Saroha T."/>
            <person name="Patil P."/>
            <person name="Gautam D.V."/>
            <person name="Patil D.P.B."/>
        </authorList>
    </citation>
    <scope>NUCLEOTIDE SEQUENCE</scope>
    <source>
        <strain evidence="16">BC-19</strain>
    </source>
</reference>
<evidence type="ECO:0000313" key="17">
    <source>
        <dbReference type="EMBL" id="ONU92168.1"/>
    </source>
</evidence>
<evidence type="ECO:0000256" key="7">
    <source>
        <dbReference type="ARBA" id="ARBA00022519"/>
    </source>
</evidence>
<reference evidence="16 19" key="3">
    <citation type="journal article" date="2017" name="Front. Microbiol.">
        <title>Genomics reveals a unique clone of Burkholderia cenocepacia harbouring an actively excising novel genomic island.</title>
        <authorList>
            <person name="Patil P."/>
            <person name="Mali S."/>
            <person name="Midha S."/>
            <person name="Gautam V."/>
            <person name="Dash L."/>
            <person name="Kumar S."/>
            <person name="Shastri J."/>
            <person name="Singhal L."/>
            <person name="Patil P.B."/>
        </authorList>
    </citation>
    <scope>NUCLEOTIDE SEQUENCE [LARGE SCALE GENOMIC DNA]</scope>
    <source>
        <strain evidence="16 19">BC-19</strain>
    </source>
</reference>
<keyword evidence="5" id="KW-0475">Mercuric resistance</keyword>